<organism evidence="1 2">
    <name type="scientific">Pontibacter mucosus</name>
    <dbReference type="NCBI Taxonomy" id="1649266"/>
    <lineage>
        <taxon>Bacteria</taxon>
        <taxon>Pseudomonadati</taxon>
        <taxon>Bacteroidota</taxon>
        <taxon>Cytophagia</taxon>
        <taxon>Cytophagales</taxon>
        <taxon>Hymenobacteraceae</taxon>
        <taxon>Pontibacter</taxon>
    </lineage>
</organism>
<accession>A0A2T5YDR6</accession>
<dbReference type="OrthoDB" id="2972467at2"/>
<dbReference type="AlphaFoldDB" id="A0A2T5YDR6"/>
<evidence type="ECO:0000313" key="1">
    <source>
        <dbReference type="EMBL" id="PTX14692.1"/>
    </source>
</evidence>
<name>A0A2T5YDR6_9BACT</name>
<proteinExistence type="predicted"/>
<comment type="caution">
    <text evidence="1">The sequence shown here is derived from an EMBL/GenBank/DDBJ whole genome shotgun (WGS) entry which is preliminary data.</text>
</comment>
<reference evidence="1 2" key="1">
    <citation type="submission" date="2018-04" db="EMBL/GenBank/DDBJ databases">
        <title>Genomic Encyclopedia of Archaeal and Bacterial Type Strains, Phase II (KMG-II): from individual species to whole genera.</title>
        <authorList>
            <person name="Goeker M."/>
        </authorList>
    </citation>
    <scope>NUCLEOTIDE SEQUENCE [LARGE SCALE GENOMIC DNA]</scope>
    <source>
        <strain evidence="1 2">DSM 100162</strain>
    </source>
</reference>
<dbReference type="RefSeq" id="WP_108213211.1">
    <property type="nucleotide sequence ID" value="NZ_QBKI01000010.1"/>
</dbReference>
<dbReference type="EMBL" id="QBKI01000010">
    <property type="protein sequence ID" value="PTX14692.1"/>
    <property type="molecule type" value="Genomic_DNA"/>
</dbReference>
<protein>
    <submittedName>
        <fullName evidence="1">Uncharacterized protein</fullName>
    </submittedName>
</protein>
<keyword evidence="2" id="KW-1185">Reference proteome</keyword>
<evidence type="ECO:0000313" key="2">
    <source>
        <dbReference type="Proteomes" id="UP000244225"/>
    </source>
</evidence>
<dbReference type="Proteomes" id="UP000244225">
    <property type="component" value="Unassembled WGS sequence"/>
</dbReference>
<sequence length="173" mass="20836">MINDKSKKAEPALHDKRYVHYGVEELFDSQSWKPDEVFSNCNGKYLTGYVATGNRFYYEDGHIKPWDVLWYKGPEGHEPLFIPFNSLKVFAIQDYWYHVIHYTTIFFRNIETWETYYLSKTEHIYSTGYDEFGEPEKFYAYKQDEADMDLLNEDSLRFVNTRDIKLIKLFKEI</sequence>
<gene>
    <name evidence="1" type="ORF">C8N40_110121</name>
</gene>